<evidence type="ECO:0000256" key="1">
    <source>
        <dbReference type="SAM" id="MobiDB-lite"/>
    </source>
</evidence>
<keyword evidence="3" id="KW-1185">Reference proteome</keyword>
<evidence type="ECO:0000313" key="2">
    <source>
        <dbReference type="EMBL" id="KAF9459272.1"/>
    </source>
</evidence>
<feature type="region of interest" description="Disordered" evidence="1">
    <location>
        <begin position="1"/>
        <end position="52"/>
    </location>
</feature>
<reference evidence="2" key="1">
    <citation type="submission" date="2020-11" db="EMBL/GenBank/DDBJ databases">
        <authorList>
            <consortium name="DOE Joint Genome Institute"/>
            <person name="Ahrendt S."/>
            <person name="Riley R."/>
            <person name="Andreopoulos W."/>
            <person name="Labutti K."/>
            <person name="Pangilinan J."/>
            <person name="Ruiz-Duenas F.J."/>
            <person name="Barrasa J.M."/>
            <person name="Sanchez-Garcia M."/>
            <person name="Camarero S."/>
            <person name="Miyauchi S."/>
            <person name="Serrano A."/>
            <person name="Linde D."/>
            <person name="Babiker R."/>
            <person name="Drula E."/>
            <person name="Ayuso-Fernandez I."/>
            <person name="Pacheco R."/>
            <person name="Padilla G."/>
            <person name="Ferreira P."/>
            <person name="Barriuso J."/>
            <person name="Kellner H."/>
            <person name="Castanera R."/>
            <person name="Alfaro M."/>
            <person name="Ramirez L."/>
            <person name="Pisabarro A.G."/>
            <person name="Kuo A."/>
            <person name="Tritt A."/>
            <person name="Lipzen A."/>
            <person name="He G."/>
            <person name="Yan M."/>
            <person name="Ng V."/>
            <person name="Cullen D."/>
            <person name="Martin F."/>
            <person name="Rosso M.-N."/>
            <person name="Henrissat B."/>
            <person name="Hibbett D."/>
            <person name="Martinez A.T."/>
            <person name="Grigoriev I.V."/>
        </authorList>
    </citation>
    <scope>NUCLEOTIDE SEQUENCE</scope>
    <source>
        <strain evidence="2">CBS 247.69</strain>
    </source>
</reference>
<dbReference type="EMBL" id="MU150320">
    <property type="protein sequence ID" value="KAF9459272.1"/>
    <property type="molecule type" value="Genomic_DNA"/>
</dbReference>
<sequence length="197" mass="21360">MSEETAPLLGDYANERVKEAPKGRRGCRRRSRSDPEKSPSSPSSSKTHKPFVQRQMEDGTLVSAEVAYHKESGTQLLCAKVAREEIPGYFKVYDLVAQAALYKTSTDTQDVNYSFVEARADGFTGSYIGCDASFCLISGSASIFDFKLGVGAATGLGIKDDSLEAKLIGCGFSLGKRIEASVFGTSFGVNLERLGWW</sequence>
<dbReference type="OrthoDB" id="2985181at2759"/>
<dbReference type="Proteomes" id="UP000807353">
    <property type="component" value="Unassembled WGS sequence"/>
</dbReference>
<accession>A0A9P5XWZ3</accession>
<evidence type="ECO:0000313" key="3">
    <source>
        <dbReference type="Proteomes" id="UP000807353"/>
    </source>
</evidence>
<feature type="compositionally biased region" description="Basic and acidic residues" evidence="1">
    <location>
        <begin position="13"/>
        <end position="22"/>
    </location>
</feature>
<dbReference type="AlphaFoldDB" id="A0A9P5XWZ3"/>
<comment type="caution">
    <text evidence="2">The sequence shown here is derived from an EMBL/GenBank/DDBJ whole genome shotgun (WGS) entry which is preliminary data.</text>
</comment>
<proteinExistence type="predicted"/>
<organism evidence="2 3">
    <name type="scientific">Collybia nuda</name>
    <dbReference type="NCBI Taxonomy" id="64659"/>
    <lineage>
        <taxon>Eukaryota</taxon>
        <taxon>Fungi</taxon>
        <taxon>Dikarya</taxon>
        <taxon>Basidiomycota</taxon>
        <taxon>Agaricomycotina</taxon>
        <taxon>Agaricomycetes</taxon>
        <taxon>Agaricomycetidae</taxon>
        <taxon>Agaricales</taxon>
        <taxon>Tricholomatineae</taxon>
        <taxon>Clitocybaceae</taxon>
        <taxon>Collybia</taxon>
    </lineage>
</organism>
<name>A0A9P5XWZ3_9AGAR</name>
<gene>
    <name evidence="2" type="ORF">BDZ94DRAFT_1268778</name>
</gene>
<protein>
    <submittedName>
        <fullName evidence="2">Uncharacterized protein</fullName>
    </submittedName>
</protein>